<organism evidence="3 4">
    <name type="scientific">Mycena alexandri</name>
    <dbReference type="NCBI Taxonomy" id="1745969"/>
    <lineage>
        <taxon>Eukaryota</taxon>
        <taxon>Fungi</taxon>
        <taxon>Dikarya</taxon>
        <taxon>Basidiomycota</taxon>
        <taxon>Agaricomycotina</taxon>
        <taxon>Agaricomycetes</taxon>
        <taxon>Agaricomycetidae</taxon>
        <taxon>Agaricales</taxon>
        <taxon>Marasmiineae</taxon>
        <taxon>Mycenaceae</taxon>
        <taxon>Mycena</taxon>
    </lineage>
</organism>
<dbReference type="Pfam" id="PF00394">
    <property type="entry name" value="Cu-oxidase"/>
    <property type="match status" value="1"/>
</dbReference>
<comment type="similarity">
    <text evidence="1">Belongs to the multicopper oxidase family.</text>
</comment>
<dbReference type="InterPro" id="IPR001117">
    <property type="entry name" value="Cu-oxidase_2nd"/>
</dbReference>
<gene>
    <name evidence="3" type="ORF">C8F04DRAFT_1266272</name>
</gene>
<dbReference type="FunFam" id="2.60.40.420:FF:000045">
    <property type="entry name" value="Laccase 2"/>
    <property type="match status" value="1"/>
</dbReference>
<evidence type="ECO:0000256" key="1">
    <source>
        <dbReference type="ARBA" id="ARBA00010609"/>
    </source>
</evidence>
<protein>
    <submittedName>
        <fullName evidence="3">Laccase</fullName>
    </submittedName>
</protein>
<dbReference type="GO" id="GO:0016491">
    <property type="term" value="F:oxidoreductase activity"/>
    <property type="evidence" value="ECO:0007669"/>
    <property type="project" value="UniProtKB-ARBA"/>
</dbReference>
<name>A0AAD6SIZ2_9AGAR</name>
<accession>A0AAD6SIZ2</accession>
<dbReference type="Gene3D" id="2.60.40.420">
    <property type="entry name" value="Cupredoxins - blue copper proteins"/>
    <property type="match status" value="1"/>
</dbReference>
<feature type="domain" description="Plastocyanin-like" evidence="2">
    <location>
        <begin position="84"/>
        <end position="172"/>
    </location>
</feature>
<dbReference type="EMBL" id="JARJCM010000116">
    <property type="protein sequence ID" value="KAJ7028067.1"/>
    <property type="molecule type" value="Genomic_DNA"/>
</dbReference>
<dbReference type="AlphaFoldDB" id="A0AAD6SIZ2"/>
<dbReference type="Proteomes" id="UP001218188">
    <property type="component" value="Unassembled WGS sequence"/>
</dbReference>
<evidence type="ECO:0000259" key="2">
    <source>
        <dbReference type="Pfam" id="PF00394"/>
    </source>
</evidence>
<evidence type="ECO:0000313" key="4">
    <source>
        <dbReference type="Proteomes" id="UP001218188"/>
    </source>
</evidence>
<comment type="caution">
    <text evidence="3">The sequence shown here is derived from an EMBL/GenBank/DDBJ whole genome shotgun (WGS) entry which is preliminary data.</text>
</comment>
<proteinExistence type="inferred from homology"/>
<evidence type="ECO:0000313" key="3">
    <source>
        <dbReference type="EMBL" id="KAJ7028067.1"/>
    </source>
</evidence>
<dbReference type="SUPFAM" id="SSF49503">
    <property type="entry name" value="Cupredoxins"/>
    <property type="match status" value="1"/>
</dbReference>
<keyword evidence="4" id="KW-1185">Reference proteome</keyword>
<dbReference type="InterPro" id="IPR008972">
    <property type="entry name" value="Cupredoxin"/>
</dbReference>
<sequence length="246" mass="26845">MSMGAEDGSAKGVYSHRMTALTKSICPLRGKYWVAEPENTVNQGFSHDGDHPWASQTGTISLPRVRLTSLGQLDFDQRAWTLPGWKLAVISVKKRSRYRFRLVSISCDPNFIFSIDGHDMTIIEVDAGQRYSVVVNANQAVANYWIRANPNIGLATGFAGGINSAILRYVGAPVAEPTTNSINTNPLIENNLHPLAPAIGPVPGTPFPGDADVNLNLNIALNATSFRFSINGAIRIRLLQYPLRTQ</sequence>
<reference evidence="3" key="1">
    <citation type="submission" date="2023-03" db="EMBL/GenBank/DDBJ databases">
        <title>Massive genome expansion in bonnet fungi (Mycena s.s.) driven by repeated elements and novel gene families across ecological guilds.</title>
        <authorList>
            <consortium name="Lawrence Berkeley National Laboratory"/>
            <person name="Harder C.B."/>
            <person name="Miyauchi S."/>
            <person name="Viragh M."/>
            <person name="Kuo A."/>
            <person name="Thoen E."/>
            <person name="Andreopoulos B."/>
            <person name="Lu D."/>
            <person name="Skrede I."/>
            <person name="Drula E."/>
            <person name="Henrissat B."/>
            <person name="Morin E."/>
            <person name="Kohler A."/>
            <person name="Barry K."/>
            <person name="LaButti K."/>
            <person name="Morin E."/>
            <person name="Salamov A."/>
            <person name="Lipzen A."/>
            <person name="Mereny Z."/>
            <person name="Hegedus B."/>
            <person name="Baldrian P."/>
            <person name="Stursova M."/>
            <person name="Weitz H."/>
            <person name="Taylor A."/>
            <person name="Grigoriev I.V."/>
            <person name="Nagy L.G."/>
            <person name="Martin F."/>
            <person name="Kauserud H."/>
        </authorList>
    </citation>
    <scope>NUCLEOTIDE SEQUENCE</scope>
    <source>
        <strain evidence="3">CBHHK200</strain>
    </source>
</reference>